<keyword evidence="2" id="KW-0645">Protease</keyword>
<dbReference type="EMBL" id="FMJB01000061">
    <property type="protein sequence ID" value="SCM68832.1"/>
    <property type="molecule type" value="Genomic_DNA"/>
</dbReference>
<organism evidence="10 11">
    <name type="scientific">Donghicola eburneus</name>
    <dbReference type="NCBI Taxonomy" id="393278"/>
    <lineage>
        <taxon>Bacteria</taxon>
        <taxon>Pseudomonadati</taxon>
        <taxon>Pseudomonadota</taxon>
        <taxon>Alphaproteobacteria</taxon>
        <taxon>Rhodobacterales</taxon>
        <taxon>Roseobacteraceae</taxon>
        <taxon>Donghicola</taxon>
    </lineage>
</organism>
<evidence type="ECO:0000256" key="3">
    <source>
        <dbReference type="ARBA" id="ARBA00022692"/>
    </source>
</evidence>
<evidence type="ECO:0000259" key="9">
    <source>
        <dbReference type="Pfam" id="PF01694"/>
    </source>
</evidence>
<name>A0A1M4N1U8_9RHOB</name>
<dbReference type="InterPro" id="IPR022764">
    <property type="entry name" value="Peptidase_S54_rhomboid_dom"/>
</dbReference>
<keyword evidence="11" id="KW-1185">Reference proteome</keyword>
<keyword evidence="5" id="KW-0720">Serine protease</keyword>
<dbReference type="InterPro" id="IPR002610">
    <property type="entry name" value="Peptidase_S54_rhomboid-like"/>
</dbReference>
<evidence type="ECO:0000256" key="2">
    <source>
        <dbReference type="ARBA" id="ARBA00022670"/>
    </source>
</evidence>
<protein>
    <recommendedName>
        <fullName evidence="9">Peptidase S54 rhomboid domain-containing protein</fullName>
    </recommendedName>
</protein>
<dbReference type="GO" id="GO:0004252">
    <property type="term" value="F:serine-type endopeptidase activity"/>
    <property type="evidence" value="ECO:0007669"/>
    <property type="project" value="InterPro"/>
</dbReference>
<evidence type="ECO:0000256" key="4">
    <source>
        <dbReference type="ARBA" id="ARBA00022801"/>
    </source>
</evidence>
<dbReference type="InterPro" id="IPR035952">
    <property type="entry name" value="Rhomboid-like_sf"/>
</dbReference>
<sequence length="230" mass="24786">MNTPPHNGPINPMPPYIVALFLVLVGIEAVLSLADRGIIGGAMGVGWRMSALEEYGFSPRVFWWMFENGIFPPEHLKRFVSYAFVHGTFTHALFAGVFVLALGKMVGEAFGAIATLAVFLVATVCGAVIYAVFVGGDRLLFGAYPGAYGLIGAFTYVLWLRLGQMGEAQVRAFSLIGMLLGIQLVFAVLFSGPKDWVADIGGFVAGFLLSFAVSPGGWTKILNKLRQRSD</sequence>
<dbReference type="Gene3D" id="1.20.1540.10">
    <property type="entry name" value="Rhomboid-like"/>
    <property type="match status" value="1"/>
</dbReference>
<dbReference type="AlphaFoldDB" id="A0A1M4N1U8"/>
<dbReference type="SUPFAM" id="SSF144091">
    <property type="entry name" value="Rhomboid-like"/>
    <property type="match status" value="1"/>
</dbReference>
<evidence type="ECO:0000313" key="10">
    <source>
        <dbReference type="EMBL" id="SCM68832.1"/>
    </source>
</evidence>
<comment type="subcellular location">
    <subcellularLocation>
        <location evidence="1">Membrane</location>
        <topology evidence="1">Multi-pass membrane protein</topology>
    </subcellularLocation>
</comment>
<evidence type="ECO:0000256" key="7">
    <source>
        <dbReference type="ARBA" id="ARBA00023136"/>
    </source>
</evidence>
<gene>
    <name evidence="10" type="ORF">KARMA_3062</name>
</gene>
<feature type="transmembrane region" description="Helical" evidence="8">
    <location>
        <begin position="196"/>
        <end position="218"/>
    </location>
</feature>
<evidence type="ECO:0000256" key="1">
    <source>
        <dbReference type="ARBA" id="ARBA00004141"/>
    </source>
</evidence>
<feature type="transmembrane region" description="Helical" evidence="8">
    <location>
        <begin position="109"/>
        <end position="133"/>
    </location>
</feature>
<keyword evidence="6 8" id="KW-1133">Transmembrane helix</keyword>
<dbReference type="Pfam" id="PF01694">
    <property type="entry name" value="Rhomboid"/>
    <property type="match status" value="1"/>
</dbReference>
<feature type="transmembrane region" description="Helical" evidence="8">
    <location>
        <begin position="16"/>
        <end position="34"/>
    </location>
</feature>
<evidence type="ECO:0000313" key="11">
    <source>
        <dbReference type="Proteomes" id="UP000184085"/>
    </source>
</evidence>
<dbReference type="PANTHER" id="PTHR22936:SF69">
    <property type="entry name" value="RHOMBOID-LIKE PROTEIN"/>
    <property type="match status" value="1"/>
</dbReference>
<keyword evidence="4" id="KW-0378">Hydrolase</keyword>
<evidence type="ECO:0000256" key="8">
    <source>
        <dbReference type="SAM" id="Phobius"/>
    </source>
</evidence>
<proteinExistence type="predicted"/>
<reference evidence="11" key="1">
    <citation type="submission" date="2016-09" db="EMBL/GenBank/DDBJ databases">
        <authorList>
            <person name="Wibberg D."/>
        </authorList>
    </citation>
    <scope>NUCLEOTIDE SEQUENCE [LARGE SCALE GENOMIC DNA]</scope>
</reference>
<feature type="transmembrane region" description="Helical" evidence="8">
    <location>
        <begin position="139"/>
        <end position="160"/>
    </location>
</feature>
<feature type="transmembrane region" description="Helical" evidence="8">
    <location>
        <begin position="172"/>
        <end position="190"/>
    </location>
</feature>
<evidence type="ECO:0000256" key="6">
    <source>
        <dbReference type="ARBA" id="ARBA00022989"/>
    </source>
</evidence>
<dbReference type="Proteomes" id="UP000184085">
    <property type="component" value="Unassembled WGS sequence"/>
</dbReference>
<keyword evidence="3 8" id="KW-0812">Transmembrane</keyword>
<dbReference type="GO" id="GO:0006508">
    <property type="term" value="P:proteolysis"/>
    <property type="evidence" value="ECO:0007669"/>
    <property type="project" value="UniProtKB-KW"/>
</dbReference>
<evidence type="ECO:0000256" key="5">
    <source>
        <dbReference type="ARBA" id="ARBA00022825"/>
    </source>
</evidence>
<dbReference type="PANTHER" id="PTHR22936">
    <property type="entry name" value="RHOMBOID-RELATED"/>
    <property type="match status" value="1"/>
</dbReference>
<dbReference type="GO" id="GO:0016020">
    <property type="term" value="C:membrane"/>
    <property type="evidence" value="ECO:0007669"/>
    <property type="project" value="UniProtKB-SubCell"/>
</dbReference>
<feature type="domain" description="Peptidase S54 rhomboid" evidence="9">
    <location>
        <begin position="74"/>
        <end position="214"/>
    </location>
</feature>
<keyword evidence="7 8" id="KW-0472">Membrane</keyword>
<feature type="transmembrane region" description="Helical" evidence="8">
    <location>
        <begin position="79"/>
        <end position="102"/>
    </location>
</feature>
<accession>A0A1M4N1U8</accession>